<evidence type="ECO:0008006" key="3">
    <source>
        <dbReference type="Google" id="ProtNLM"/>
    </source>
</evidence>
<name>A0A841H191_9BACT</name>
<evidence type="ECO:0000313" key="2">
    <source>
        <dbReference type="Proteomes" id="UP000582837"/>
    </source>
</evidence>
<dbReference type="Proteomes" id="UP000582837">
    <property type="component" value="Unassembled WGS sequence"/>
</dbReference>
<accession>A0A841H191</accession>
<organism evidence="1 2">
    <name type="scientific">Longimicrobium terrae</name>
    <dbReference type="NCBI Taxonomy" id="1639882"/>
    <lineage>
        <taxon>Bacteria</taxon>
        <taxon>Pseudomonadati</taxon>
        <taxon>Gemmatimonadota</taxon>
        <taxon>Longimicrobiia</taxon>
        <taxon>Longimicrobiales</taxon>
        <taxon>Longimicrobiaceae</taxon>
        <taxon>Longimicrobium</taxon>
    </lineage>
</organism>
<comment type="caution">
    <text evidence="1">The sequence shown here is derived from an EMBL/GenBank/DDBJ whole genome shotgun (WGS) entry which is preliminary data.</text>
</comment>
<proteinExistence type="predicted"/>
<protein>
    <recommendedName>
        <fullName evidence="3">Tetratricopeptide repeat protein</fullName>
    </recommendedName>
</protein>
<gene>
    <name evidence="1" type="ORF">HNQ61_003391</name>
</gene>
<dbReference type="AlphaFoldDB" id="A0A841H191"/>
<reference evidence="1 2" key="1">
    <citation type="submission" date="2020-08" db="EMBL/GenBank/DDBJ databases">
        <title>Genomic Encyclopedia of Type Strains, Phase IV (KMG-IV): sequencing the most valuable type-strain genomes for metagenomic binning, comparative biology and taxonomic classification.</title>
        <authorList>
            <person name="Goeker M."/>
        </authorList>
    </citation>
    <scope>NUCLEOTIDE SEQUENCE [LARGE SCALE GENOMIC DNA]</scope>
    <source>
        <strain evidence="1 2">DSM 29007</strain>
    </source>
</reference>
<evidence type="ECO:0000313" key="1">
    <source>
        <dbReference type="EMBL" id="MBB6071752.1"/>
    </source>
</evidence>
<dbReference type="EMBL" id="JACHIA010000010">
    <property type="protein sequence ID" value="MBB6071752.1"/>
    <property type="molecule type" value="Genomic_DNA"/>
</dbReference>
<dbReference type="RefSeq" id="WP_170032495.1">
    <property type="nucleotide sequence ID" value="NZ_JABDTL010000001.1"/>
</dbReference>
<keyword evidence="2" id="KW-1185">Reference proteome</keyword>
<sequence length="301" mass="32631">MIAWLGAEDSAGLRAVSYTRETALRHARARDLDAAGEWLVQAREALAAAELSPRGRMLAETMHHAGEAYLAYCHGQWDAALRELDVALDVANRVSEEHGFPNAEGRRVHLSHIHLRARVASGVDAEGALRTAAALWNYLEGDADAWPLAQLGRPAPPLIPRLRALSLNEIVTELALLLAREPDMGGPAVELLAPHLAWPETEEDPFVYCRRWLQMRTALHAGDEAAFIRTASEFLERVDGPRPLLWFAALRDAHGFCAGLSDGRGAAAAAEIAALSPPTFRVPSVLALPATPEPSDAAHWA</sequence>